<dbReference type="InterPro" id="IPR050992">
    <property type="entry name" value="CheZ_family_phosphatases"/>
</dbReference>
<dbReference type="Proteomes" id="UP000275076">
    <property type="component" value="Unassembled WGS sequence"/>
</dbReference>
<dbReference type="InterPro" id="IPR007597">
    <property type="entry name" value="CheC"/>
</dbReference>
<comment type="caution">
    <text evidence="4">The sequence shown here is derived from an EMBL/GenBank/DDBJ whole genome shotgun (WGS) entry which is preliminary data.</text>
</comment>
<dbReference type="OrthoDB" id="9812187at2"/>
<dbReference type="AlphaFoldDB" id="A0A428N4M2"/>
<dbReference type="PANTHER" id="PTHR43693">
    <property type="entry name" value="PROTEIN PHOSPHATASE CHEZ"/>
    <property type="match status" value="1"/>
</dbReference>
<dbReference type="GO" id="GO:0016787">
    <property type="term" value="F:hydrolase activity"/>
    <property type="evidence" value="ECO:0007669"/>
    <property type="project" value="UniProtKB-KW"/>
</dbReference>
<sequence length="211" mass="22472">MMDVQQIKPIHLDVLQEVGNIGAGNAATALSQLLNQKIDLNVPSVRIIDFQEMQSLAGGEEKVVAATFLRVSGEAPGSMFLILQKEEAEELAYSLTGNKVNIIDDSFDELAASALNEMGNILAGAYLSALSDFTSIQMQPSVPSLAIDMAGAIISAGLIEISQVGDYAIVIDTLMGETDDTSSTPATGQFFLLPDPDAFERIFQSLGVDWS</sequence>
<gene>
    <name evidence="4" type="ORF">D7Z54_11190</name>
</gene>
<feature type="domain" description="CheC-like protein" evidence="3">
    <location>
        <begin position="111"/>
        <end position="145"/>
    </location>
</feature>
<proteinExistence type="predicted"/>
<protein>
    <submittedName>
        <fullName evidence="4">Chemotaxis protein CheC</fullName>
    </submittedName>
</protein>
<dbReference type="SUPFAM" id="SSF103039">
    <property type="entry name" value="CheC-like"/>
    <property type="match status" value="1"/>
</dbReference>
<feature type="domain" description="CheC-like protein" evidence="3">
    <location>
        <begin position="10"/>
        <end position="45"/>
    </location>
</feature>
<keyword evidence="1" id="KW-0145">Chemotaxis</keyword>
<evidence type="ECO:0000259" key="3">
    <source>
        <dbReference type="Pfam" id="PF04509"/>
    </source>
</evidence>
<keyword evidence="5" id="KW-1185">Reference proteome</keyword>
<dbReference type="Gene3D" id="3.40.1550.10">
    <property type="entry name" value="CheC-like"/>
    <property type="match status" value="1"/>
</dbReference>
<dbReference type="EMBL" id="RBVX01000009">
    <property type="protein sequence ID" value="RSL33187.1"/>
    <property type="molecule type" value="Genomic_DNA"/>
</dbReference>
<organism evidence="4 5">
    <name type="scientific">Salibacterium salarium</name>
    <dbReference type="NCBI Taxonomy" id="284579"/>
    <lineage>
        <taxon>Bacteria</taxon>
        <taxon>Bacillati</taxon>
        <taxon>Bacillota</taxon>
        <taxon>Bacilli</taxon>
        <taxon>Bacillales</taxon>
        <taxon>Bacillaceae</taxon>
    </lineage>
</organism>
<dbReference type="InterPro" id="IPR028976">
    <property type="entry name" value="CheC-like_sf"/>
</dbReference>
<evidence type="ECO:0000256" key="1">
    <source>
        <dbReference type="ARBA" id="ARBA00022500"/>
    </source>
</evidence>
<name>A0A428N4M2_9BACI</name>
<dbReference type="GO" id="GO:0006935">
    <property type="term" value="P:chemotaxis"/>
    <property type="evidence" value="ECO:0007669"/>
    <property type="project" value="UniProtKB-KW"/>
</dbReference>
<dbReference type="PANTHER" id="PTHR43693:SF1">
    <property type="entry name" value="PROTEIN PHOSPHATASE CHEZ"/>
    <property type="match status" value="1"/>
</dbReference>
<dbReference type="Pfam" id="PF04509">
    <property type="entry name" value="CheC"/>
    <property type="match status" value="2"/>
</dbReference>
<keyword evidence="2" id="KW-0378">Hydrolase</keyword>
<evidence type="ECO:0000256" key="2">
    <source>
        <dbReference type="ARBA" id="ARBA00022801"/>
    </source>
</evidence>
<dbReference type="CDD" id="cd17909">
    <property type="entry name" value="CheC_ClassI"/>
    <property type="match status" value="1"/>
</dbReference>
<reference evidence="4 5" key="1">
    <citation type="submission" date="2018-10" db="EMBL/GenBank/DDBJ databases">
        <title>Draft genome sequence of Bacillus salarius IM0101, isolated from a hypersaline soil in Inner Mongolia, China.</title>
        <authorList>
            <person name="Yamprayoonswat W."/>
            <person name="Boonvisut S."/>
            <person name="Jumpathong W."/>
            <person name="Sittihan S."/>
            <person name="Ruangsuj P."/>
            <person name="Wanthongcharoen S."/>
            <person name="Thongpramul N."/>
            <person name="Pimmason S."/>
            <person name="Yu B."/>
            <person name="Yasawong M."/>
        </authorList>
    </citation>
    <scope>NUCLEOTIDE SEQUENCE [LARGE SCALE GENOMIC DNA]</scope>
    <source>
        <strain evidence="4 5">IM0101</strain>
    </source>
</reference>
<evidence type="ECO:0000313" key="4">
    <source>
        <dbReference type="EMBL" id="RSL33187.1"/>
    </source>
</evidence>
<accession>A0A428N4M2</accession>
<evidence type="ECO:0000313" key="5">
    <source>
        <dbReference type="Proteomes" id="UP000275076"/>
    </source>
</evidence>